<gene>
    <name evidence="3" type="ORF">CC78DRAFT_586827</name>
</gene>
<name>A0A9P4JY59_9PLEO</name>
<accession>A0A9P4JY59</accession>
<keyword evidence="2" id="KW-0472">Membrane</keyword>
<dbReference type="Proteomes" id="UP000800093">
    <property type="component" value="Unassembled WGS sequence"/>
</dbReference>
<dbReference type="EMBL" id="ML986743">
    <property type="protein sequence ID" value="KAF2258661.1"/>
    <property type="molecule type" value="Genomic_DNA"/>
</dbReference>
<evidence type="ECO:0000256" key="1">
    <source>
        <dbReference type="SAM" id="MobiDB-lite"/>
    </source>
</evidence>
<keyword evidence="4" id="KW-1185">Reference proteome</keyword>
<comment type="caution">
    <text evidence="3">The sequence shown here is derived from an EMBL/GenBank/DDBJ whole genome shotgun (WGS) entry which is preliminary data.</text>
</comment>
<evidence type="ECO:0000313" key="4">
    <source>
        <dbReference type="Proteomes" id="UP000800093"/>
    </source>
</evidence>
<dbReference type="AlphaFoldDB" id="A0A9P4JY59"/>
<protein>
    <submittedName>
        <fullName evidence="3">Uncharacterized protein</fullName>
    </submittedName>
</protein>
<feature type="transmembrane region" description="Helical" evidence="2">
    <location>
        <begin position="229"/>
        <end position="250"/>
    </location>
</feature>
<keyword evidence="2" id="KW-1133">Transmembrane helix</keyword>
<sequence>MSEGTRDYELVNKPFETPPPYSTAWGHDIVQDSDNNRTRRGPRLPTYDSVKHRVSSLIQATLSFLQETVWPRIKEFRFTKKQTYAFLLLLVFGILPFAIVGHFTKDYDGHPFNYAFGTKVISCGESFGEPQNSTVSGTEALFVLDFTFGKFPFSQVKIIDVAWDICLGRGAQLLAWFLSYVVFTDSLLRVIERHPASYETFTHICLEGPCIASMWSLCRDLGRTHSKRTWALFFYMLLSSAYVLSVPTILSAMTGYVSTSISWVDVEGSDQIVPASNFHYSYIVYNAGNVTFNNTCSVNDQLMNFVTDKNARWSFCDCQLPNGTVLAYSTWVNILPYENQRIRYNESRQHLYPQNCTFYFPDNTKTYPNPNSGLEELACNAAYNITIFGNQYNASTLNYSSGYCTKDSDHGYDSLDLFGRSRCLPDTANEAYEWGFSTMLSAVFVIMQFVWTITMYVVWQDAQFSSHLVKSGYHMTMLRAAFAATVAARWKTGVGGRELVRTDTKNLERELYGGGSKKRSERAEVRIDVFREDKVLDEESEEEGLRLRRRTWSMRNGEDET</sequence>
<evidence type="ECO:0000256" key="2">
    <source>
        <dbReference type="SAM" id="Phobius"/>
    </source>
</evidence>
<proteinExistence type="predicted"/>
<organism evidence="3 4">
    <name type="scientific">Lojkania enalia</name>
    <dbReference type="NCBI Taxonomy" id="147567"/>
    <lineage>
        <taxon>Eukaryota</taxon>
        <taxon>Fungi</taxon>
        <taxon>Dikarya</taxon>
        <taxon>Ascomycota</taxon>
        <taxon>Pezizomycotina</taxon>
        <taxon>Dothideomycetes</taxon>
        <taxon>Pleosporomycetidae</taxon>
        <taxon>Pleosporales</taxon>
        <taxon>Pleosporales incertae sedis</taxon>
        <taxon>Lojkania</taxon>
    </lineage>
</organism>
<evidence type="ECO:0000313" key="3">
    <source>
        <dbReference type="EMBL" id="KAF2258661.1"/>
    </source>
</evidence>
<feature type="transmembrane region" description="Helical" evidence="2">
    <location>
        <begin position="84"/>
        <end position="104"/>
    </location>
</feature>
<keyword evidence="2" id="KW-0812">Transmembrane</keyword>
<dbReference type="OrthoDB" id="3903561at2759"/>
<reference evidence="4" key="1">
    <citation type="journal article" date="2020" name="Stud. Mycol.">
        <title>101 Dothideomycetes genomes: A test case for predicting lifestyles and emergence of pathogens.</title>
        <authorList>
            <person name="Haridas S."/>
            <person name="Albert R."/>
            <person name="Binder M."/>
            <person name="Bloem J."/>
            <person name="LaButti K."/>
            <person name="Salamov A."/>
            <person name="Andreopoulos B."/>
            <person name="Baker S."/>
            <person name="Barry K."/>
            <person name="Bills G."/>
            <person name="Bluhm B."/>
            <person name="Cannon C."/>
            <person name="Castanera R."/>
            <person name="Culley D."/>
            <person name="Daum C."/>
            <person name="Ezra D."/>
            <person name="Gonzalez J."/>
            <person name="Henrissat B."/>
            <person name="Kuo A."/>
            <person name="Liang C."/>
            <person name="Lipzen A."/>
            <person name="Lutzoni F."/>
            <person name="Magnuson J."/>
            <person name="Mondo S."/>
            <person name="Nolan M."/>
            <person name="Ohm R."/>
            <person name="Pangilinan J."/>
            <person name="Park H.-J."/>
            <person name="Ramirez L."/>
            <person name="Alfaro M."/>
            <person name="Sun H."/>
            <person name="Tritt A."/>
            <person name="Yoshinaga Y."/>
            <person name="Zwiers L.-H."/>
            <person name="Turgeon B."/>
            <person name="Goodwin S."/>
            <person name="Spatafora J."/>
            <person name="Crous P."/>
            <person name="Grigoriev I."/>
        </authorList>
    </citation>
    <scope>NUCLEOTIDE SEQUENCE [LARGE SCALE GENOMIC DNA]</scope>
    <source>
        <strain evidence="4">CBS 304.66</strain>
    </source>
</reference>
<feature type="region of interest" description="Disordered" evidence="1">
    <location>
        <begin position="22"/>
        <end position="45"/>
    </location>
</feature>